<feature type="compositionally biased region" description="Gly residues" evidence="1">
    <location>
        <begin position="34"/>
        <end position="44"/>
    </location>
</feature>
<reference evidence="4" key="1">
    <citation type="submission" date="2016-10" db="EMBL/GenBank/DDBJ databases">
        <title>Frankia sp. NRRL B-16386 Genome sequencing.</title>
        <authorList>
            <person name="Ghodhbane-Gtari F."/>
            <person name="Swanson E."/>
            <person name="Gueddou A."/>
            <person name="Hezbri K."/>
            <person name="Ktari K."/>
            <person name="Nouioui I."/>
            <person name="Morris K."/>
            <person name="Simpson S."/>
            <person name="Abebe-Akele F."/>
            <person name="Thomas K."/>
            <person name="Gtari M."/>
            <person name="Tisa L.S."/>
        </authorList>
    </citation>
    <scope>NUCLEOTIDE SEQUENCE [LARGE SCALE GENOMIC DNA]</scope>
    <source>
        <strain evidence="4">NRRL B-16386</strain>
    </source>
</reference>
<protein>
    <submittedName>
        <fullName evidence="3">Uncharacterized protein</fullName>
    </submittedName>
</protein>
<dbReference type="Proteomes" id="UP000188929">
    <property type="component" value="Unassembled WGS sequence"/>
</dbReference>
<sequence>MPTVLAALPLVLVLALTGCGAGDGSATVASAAGAGSGGAAGTNGGATATGTPRPGDLAVKFAQCMRENGVDMPDPVDGRIELRVDPSTPKETVDAAMEACREYSPQANGSAGSDPEMEAKAREFAACMRKNGVEAFPDPEPGQRGIMIGPEVGDDPDFQTAQQACDGILAGKG</sequence>
<dbReference type="OrthoDB" id="7949713at2"/>
<evidence type="ECO:0000313" key="3">
    <source>
        <dbReference type="EMBL" id="ONH32460.1"/>
    </source>
</evidence>
<feature type="signal peptide" evidence="2">
    <location>
        <begin position="1"/>
        <end position="21"/>
    </location>
</feature>
<name>A0A1V2IHJ0_9ACTN</name>
<dbReference type="AlphaFoldDB" id="A0A1V2IHJ0"/>
<proteinExistence type="predicted"/>
<dbReference type="EMBL" id="MOMC01000010">
    <property type="protein sequence ID" value="ONH32460.1"/>
    <property type="molecule type" value="Genomic_DNA"/>
</dbReference>
<organism evidence="3 4">
    <name type="scientific">Pseudofrankia asymbiotica</name>
    <dbReference type="NCBI Taxonomy" id="1834516"/>
    <lineage>
        <taxon>Bacteria</taxon>
        <taxon>Bacillati</taxon>
        <taxon>Actinomycetota</taxon>
        <taxon>Actinomycetes</taxon>
        <taxon>Frankiales</taxon>
        <taxon>Frankiaceae</taxon>
        <taxon>Pseudofrankia</taxon>
    </lineage>
</organism>
<feature type="region of interest" description="Disordered" evidence="1">
    <location>
        <begin position="31"/>
        <end position="54"/>
    </location>
</feature>
<gene>
    <name evidence="3" type="ORF">BL253_05405</name>
</gene>
<keyword evidence="2" id="KW-0732">Signal</keyword>
<feature type="chain" id="PRO_5039244235" evidence="2">
    <location>
        <begin position="22"/>
        <end position="173"/>
    </location>
</feature>
<feature type="region of interest" description="Disordered" evidence="1">
    <location>
        <begin position="133"/>
        <end position="157"/>
    </location>
</feature>
<comment type="caution">
    <text evidence="3">The sequence shown here is derived from an EMBL/GenBank/DDBJ whole genome shotgun (WGS) entry which is preliminary data.</text>
</comment>
<keyword evidence="4" id="KW-1185">Reference proteome</keyword>
<accession>A0A1V2IHJ0</accession>
<feature type="region of interest" description="Disordered" evidence="1">
    <location>
        <begin position="69"/>
        <end position="93"/>
    </location>
</feature>
<dbReference type="STRING" id="1834516.BL253_05405"/>
<evidence type="ECO:0000313" key="4">
    <source>
        <dbReference type="Proteomes" id="UP000188929"/>
    </source>
</evidence>
<evidence type="ECO:0000256" key="1">
    <source>
        <dbReference type="SAM" id="MobiDB-lite"/>
    </source>
</evidence>
<evidence type="ECO:0000256" key="2">
    <source>
        <dbReference type="SAM" id="SignalP"/>
    </source>
</evidence>